<reference evidence="3 4" key="2">
    <citation type="journal article" date="2024" name="Int. J. Syst. Evol. Microbiol.">
        <title>Promethearchaeum syntrophicum gen. nov., sp. nov., an anaerobic, obligately syntrophic archaeon, the first isolate of the lineage 'Asgard' archaea, and proposal of the new archaeal phylum Promethearchaeota phyl. nov. and kingdom Promethearchaeati regn. nov.</title>
        <authorList>
            <person name="Imachi H."/>
            <person name="Nobu M.K."/>
            <person name="Kato S."/>
            <person name="Takaki Y."/>
            <person name="Miyazaki M."/>
            <person name="Miyata M."/>
            <person name="Ogawara M."/>
            <person name="Saito Y."/>
            <person name="Sakai S."/>
            <person name="Tahara Y.O."/>
            <person name="Takano Y."/>
            <person name="Tasumi E."/>
            <person name="Uematsu K."/>
            <person name="Yoshimura T."/>
            <person name="Itoh T."/>
            <person name="Ohkuma M."/>
            <person name="Takai K."/>
        </authorList>
    </citation>
    <scope>NUCLEOTIDE SEQUENCE [LARGE SCALE GENOMIC DNA]</scope>
    <source>
        <strain evidence="3 4">MK-D1</strain>
    </source>
</reference>
<dbReference type="AlphaFoldDB" id="A0A5B9DBK3"/>
<dbReference type="Pfam" id="PF00795">
    <property type="entry name" value="CN_hydrolase"/>
    <property type="match status" value="1"/>
</dbReference>
<dbReference type="InterPro" id="IPR036526">
    <property type="entry name" value="C-N_Hydrolase_sf"/>
</dbReference>
<protein>
    <submittedName>
        <fullName evidence="3">Nitrilase-related carbon-nitrogen hydrolase</fullName>
    </submittedName>
</protein>
<organism evidence="3 4">
    <name type="scientific">Promethearchaeum syntrophicum</name>
    <dbReference type="NCBI Taxonomy" id="2594042"/>
    <lineage>
        <taxon>Archaea</taxon>
        <taxon>Promethearchaeati</taxon>
        <taxon>Promethearchaeota</taxon>
        <taxon>Promethearchaeia</taxon>
        <taxon>Promethearchaeales</taxon>
        <taxon>Promethearchaeaceae</taxon>
        <taxon>Promethearchaeum</taxon>
    </lineage>
</organism>
<keyword evidence="4" id="KW-1185">Reference proteome</keyword>
<dbReference type="Gene3D" id="3.60.110.10">
    <property type="entry name" value="Carbon-nitrogen hydrolase"/>
    <property type="match status" value="1"/>
</dbReference>
<evidence type="ECO:0000313" key="4">
    <source>
        <dbReference type="Proteomes" id="UP000321408"/>
    </source>
</evidence>
<dbReference type="RefSeq" id="WP_147663377.1">
    <property type="nucleotide sequence ID" value="NZ_CP042905.2"/>
</dbReference>
<dbReference type="EMBL" id="CP042905">
    <property type="protein sequence ID" value="QEE16502.1"/>
    <property type="molecule type" value="Genomic_DNA"/>
</dbReference>
<evidence type="ECO:0000256" key="1">
    <source>
        <dbReference type="ARBA" id="ARBA00022801"/>
    </source>
</evidence>
<dbReference type="SUPFAM" id="SSF56317">
    <property type="entry name" value="Carbon-nitrogen hydrolase"/>
    <property type="match status" value="1"/>
</dbReference>
<keyword evidence="1 3" id="KW-0378">Hydrolase</keyword>
<dbReference type="Proteomes" id="UP000321408">
    <property type="component" value="Chromosome"/>
</dbReference>
<evidence type="ECO:0000313" key="3">
    <source>
        <dbReference type="EMBL" id="QEE16502.1"/>
    </source>
</evidence>
<dbReference type="GeneID" id="41330320"/>
<dbReference type="KEGG" id="psyt:DSAG12_02332"/>
<dbReference type="PANTHER" id="PTHR43674">
    <property type="entry name" value="NITRILASE C965.09-RELATED"/>
    <property type="match status" value="1"/>
</dbReference>
<accession>A0A5B9DBK3</accession>
<proteinExistence type="predicted"/>
<feature type="domain" description="CN hydrolase" evidence="2">
    <location>
        <begin position="1"/>
        <end position="237"/>
    </location>
</feature>
<sequence length="264" mass="30335">MKVGYIQLKTHFGEKQKNFNKVADLLKDVDDADIVVLPELFATGYTFKSIEEVQSLSESKDGETSKFLQKMAKRTNAVFIGGFVEKFENKLFNSAMMVSKEEVIDIYRKLHLFNKEKKWFSPGNTKLTVNNIKGTKVGMMICFDWTFPEVTRTLSLLGAEIIAHPANLVLPYCQNAMKTRCFCNRLYAITANRIGVEQRGEDSFEFTGRSQITSYSGEILSSAPSDAEFVDIVEIFPKKTRNKNINQFNNVHEDRREKFYWNNL</sequence>
<dbReference type="InterPro" id="IPR050345">
    <property type="entry name" value="Aliph_Amidase/BUP"/>
</dbReference>
<evidence type="ECO:0000259" key="2">
    <source>
        <dbReference type="PROSITE" id="PS50263"/>
    </source>
</evidence>
<dbReference type="OrthoDB" id="39312at2157"/>
<name>A0A5B9DBK3_9ARCH</name>
<dbReference type="PROSITE" id="PS50263">
    <property type="entry name" value="CN_HYDROLASE"/>
    <property type="match status" value="1"/>
</dbReference>
<gene>
    <name evidence="3" type="ORF">DSAG12_02332</name>
</gene>
<reference evidence="3 4" key="1">
    <citation type="journal article" date="2020" name="Nature">
        <title>Isolation of an archaeon at the prokaryote-eukaryote interface.</title>
        <authorList>
            <person name="Imachi H."/>
            <person name="Nobu M.K."/>
            <person name="Nakahara N."/>
            <person name="Morono Y."/>
            <person name="Ogawara M."/>
            <person name="Takaki Y."/>
            <person name="Takano Y."/>
            <person name="Uematsu K."/>
            <person name="Ikuta T."/>
            <person name="Ito M."/>
            <person name="Matsui Y."/>
            <person name="Miyazaki M."/>
            <person name="Murata K."/>
            <person name="Saito Y."/>
            <person name="Sakai S."/>
            <person name="Song C."/>
            <person name="Tasumi E."/>
            <person name="Yamanaka Y."/>
            <person name="Yamaguchi T."/>
            <person name="Kamagata Y."/>
            <person name="Tamaki H."/>
            <person name="Takai K."/>
        </authorList>
    </citation>
    <scope>NUCLEOTIDE SEQUENCE [LARGE SCALE GENOMIC DNA]</scope>
    <source>
        <strain evidence="3 4">MK-D1</strain>
    </source>
</reference>
<dbReference type="InterPro" id="IPR003010">
    <property type="entry name" value="C-N_Hydrolase"/>
</dbReference>
<dbReference type="GO" id="GO:0016811">
    <property type="term" value="F:hydrolase activity, acting on carbon-nitrogen (but not peptide) bonds, in linear amides"/>
    <property type="evidence" value="ECO:0007669"/>
    <property type="project" value="UniProtKB-ARBA"/>
</dbReference>
<dbReference type="PANTHER" id="PTHR43674:SF2">
    <property type="entry name" value="BETA-UREIDOPROPIONASE"/>
    <property type="match status" value="1"/>
</dbReference>